<protein>
    <submittedName>
        <fullName evidence="1">Protein MODIFIED TRANSPORT TO THE VACUOLE 1</fullName>
    </submittedName>
</protein>
<organism evidence="1 2">
    <name type="scientific">Camellia lanceoleosa</name>
    <dbReference type="NCBI Taxonomy" id="1840588"/>
    <lineage>
        <taxon>Eukaryota</taxon>
        <taxon>Viridiplantae</taxon>
        <taxon>Streptophyta</taxon>
        <taxon>Embryophyta</taxon>
        <taxon>Tracheophyta</taxon>
        <taxon>Spermatophyta</taxon>
        <taxon>Magnoliopsida</taxon>
        <taxon>eudicotyledons</taxon>
        <taxon>Gunneridae</taxon>
        <taxon>Pentapetalae</taxon>
        <taxon>asterids</taxon>
        <taxon>Ericales</taxon>
        <taxon>Theaceae</taxon>
        <taxon>Camellia</taxon>
    </lineage>
</organism>
<comment type="caution">
    <text evidence="1">The sequence shown here is derived from an EMBL/GenBank/DDBJ whole genome shotgun (WGS) entry which is preliminary data.</text>
</comment>
<evidence type="ECO:0000313" key="1">
    <source>
        <dbReference type="EMBL" id="KAI8009878.1"/>
    </source>
</evidence>
<name>A0ACC0HAF7_9ERIC</name>
<accession>A0ACC0HAF7</accession>
<dbReference type="Proteomes" id="UP001060215">
    <property type="component" value="Chromosome 5"/>
</dbReference>
<gene>
    <name evidence="1" type="ORF">LOK49_LG06G02061</name>
</gene>
<keyword evidence="2" id="KW-1185">Reference proteome</keyword>
<dbReference type="EMBL" id="CM045762">
    <property type="protein sequence ID" value="KAI8009878.1"/>
    <property type="molecule type" value="Genomic_DNA"/>
</dbReference>
<sequence>MSNFQQVGNLQSQNTGVSHAAGTKGVYSSPLPDIFNPNSLTRTPSSVMNSSKKEETKAFDFISCSADQILMNEAPSKSTLYLMNLGTIGALERSE</sequence>
<proteinExistence type="predicted"/>
<reference evidence="1 2" key="1">
    <citation type="journal article" date="2022" name="Plant J.">
        <title>Chromosome-level genome of Camellia lanceoleosa provides a valuable resource for understanding genome evolution and self-incompatibility.</title>
        <authorList>
            <person name="Gong W."/>
            <person name="Xiao S."/>
            <person name="Wang L."/>
            <person name="Liao Z."/>
            <person name="Chang Y."/>
            <person name="Mo W."/>
            <person name="Hu G."/>
            <person name="Li W."/>
            <person name="Zhao G."/>
            <person name="Zhu H."/>
            <person name="Hu X."/>
            <person name="Ji K."/>
            <person name="Xiang X."/>
            <person name="Song Q."/>
            <person name="Yuan D."/>
            <person name="Jin S."/>
            <person name="Zhang L."/>
        </authorList>
    </citation>
    <scope>NUCLEOTIDE SEQUENCE [LARGE SCALE GENOMIC DNA]</scope>
    <source>
        <strain evidence="1">SQ_2022a</strain>
    </source>
</reference>
<evidence type="ECO:0000313" key="2">
    <source>
        <dbReference type="Proteomes" id="UP001060215"/>
    </source>
</evidence>